<feature type="transmembrane region" description="Helical" evidence="2">
    <location>
        <begin position="41"/>
        <end position="64"/>
    </location>
</feature>
<dbReference type="Pfam" id="PF09578">
    <property type="entry name" value="Spore_YabQ"/>
    <property type="match status" value="1"/>
</dbReference>
<feature type="region of interest" description="Disordered" evidence="1">
    <location>
        <begin position="145"/>
        <end position="172"/>
    </location>
</feature>
<name>A0A1I0M1V0_9FIRM</name>
<dbReference type="Proteomes" id="UP000199701">
    <property type="component" value="Unassembled WGS sequence"/>
</dbReference>
<proteinExistence type="predicted"/>
<evidence type="ECO:0000256" key="2">
    <source>
        <dbReference type="SAM" id="Phobius"/>
    </source>
</evidence>
<gene>
    <name evidence="3" type="ORF">SAMN05421659_10185</name>
</gene>
<evidence type="ECO:0000313" key="3">
    <source>
        <dbReference type="EMBL" id="SEV82252.1"/>
    </source>
</evidence>
<dbReference type="EMBL" id="FOJI01000001">
    <property type="protein sequence ID" value="SEV82252.1"/>
    <property type="molecule type" value="Genomic_DNA"/>
</dbReference>
<organism evidence="3 4">
    <name type="scientific">[Clostridium] fimetarium</name>
    <dbReference type="NCBI Taxonomy" id="99656"/>
    <lineage>
        <taxon>Bacteria</taxon>
        <taxon>Bacillati</taxon>
        <taxon>Bacillota</taxon>
        <taxon>Clostridia</taxon>
        <taxon>Lachnospirales</taxon>
        <taxon>Lachnospiraceae</taxon>
    </lineage>
</organism>
<protein>
    <submittedName>
        <fullName evidence="3">Spore cortex biosynthesis protein YabQ</fullName>
    </submittedName>
</protein>
<keyword evidence="2" id="KW-1133">Transmembrane helix</keyword>
<dbReference type="AlphaFoldDB" id="A0A1I0M1V0"/>
<accession>A0A1I0M1V0</accession>
<keyword evidence="4" id="KW-1185">Reference proteome</keyword>
<feature type="transmembrane region" description="Helical" evidence="2">
    <location>
        <begin position="70"/>
        <end position="95"/>
    </location>
</feature>
<keyword evidence="2" id="KW-0472">Membrane</keyword>
<sequence length="172" mass="20451">MSELITWEWKFFAIAVMWGMILSIVYDGLRIFRRVMIHRKVAWLAVEDILFWMICGFAMFHVIFMVNDGIIRSFALIAFGLGSVMYQYTVSYYIVKYISKLLIILKRMSIKIALKIVINPLKKLCKSFTIRINKSKFQKKEKRRLKKVGNQSDEKIRDKEEQRIKNKKTKAL</sequence>
<dbReference type="InterPro" id="IPR019074">
    <property type="entry name" value="YabQ"/>
</dbReference>
<reference evidence="3 4" key="1">
    <citation type="submission" date="2016-10" db="EMBL/GenBank/DDBJ databases">
        <authorList>
            <person name="de Groot N.N."/>
        </authorList>
    </citation>
    <scope>NUCLEOTIDE SEQUENCE [LARGE SCALE GENOMIC DNA]</scope>
    <source>
        <strain evidence="3 4">DSM 9179</strain>
    </source>
</reference>
<feature type="transmembrane region" description="Helical" evidence="2">
    <location>
        <begin position="12"/>
        <end position="29"/>
    </location>
</feature>
<feature type="compositionally biased region" description="Basic and acidic residues" evidence="1">
    <location>
        <begin position="152"/>
        <end position="164"/>
    </location>
</feature>
<evidence type="ECO:0000256" key="1">
    <source>
        <dbReference type="SAM" id="MobiDB-lite"/>
    </source>
</evidence>
<dbReference type="NCBIfam" id="TIGR02893">
    <property type="entry name" value="spore_yabQ"/>
    <property type="match status" value="1"/>
</dbReference>
<dbReference type="STRING" id="99656.SAMN05421659_10185"/>
<keyword evidence="2" id="KW-0812">Transmembrane</keyword>
<dbReference type="OrthoDB" id="9801633at2"/>
<dbReference type="RefSeq" id="WP_092449459.1">
    <property type="nucleotide sequence ID" value="NZ_FOJI01000001.1"/>
</dbReference>
<evidence type="ECO:0000313" key="4">
    <source>
        <dbReference type="Proteomes" id="UP000199701"/>
    </source>
</evidence>